<dbReference type="KEGG" id="oac:Oscil6304_1408"/>
<sequence>MLTLKPVDVGTKIKAKSMEKVIHKTTKKEQTSDFQYWQNQPPLKRLEALEQIRREYHQYKYHAEPRFQRVYTVVKRQSS</sequence>
<dbReference type="eggNOG" id="ENOG5033A6C">
    <property type="taxonomic scope" value="Bacteria"/>
</dbReference>
<evidence type="ECO:0000313" key="1">
    <source>
        <dbReference type="EMBL" id="AFY81115.1"/>
    </source>
</evidence>
<keyword evidence="2" id="KW-1185">Reference proteome</keyword>
<dbReference type="RefSeq" id="WP_015147762.1">
    <property type="nucleotide sequence ID" value="NC_019693.1"/>
</dbReference>
<gene>
    <name evidence="1" type="ORF">Oscil6304_1408</name>
</gene>
<accession>K9TF02</accession>
<evidence type="ECO:0000313" key="2">
    <source>
        <dbReference type="Proteomes" id="UP000010367"/>
    </source>
</evidence>
<protein>
    <submittedName>
        <fullName evidence="1">Uncharacterized protein</fullName>
    </submittedName>
</protein>
<dbReference type="EMBL" id="CP003607">
    <property type="protein sequence ID" value="AFY81115.1"/>
    <property type="molecule type" value="Genomic_DNA"/>
</dbReference>
<organism evidence="1 2">
    <name type="scientific">Oscillatoria acuminata PCC 6304</name>
    <dbReference type="NCBI Taxonomy" id="56110"/>
    <lineage>
        <taxon>Bacteria</taxon>
        <taxon>Bacillati</taxon>
        <taxon>Cyanobacteriota</taxon>
        <taxon>Cyanophyceae</taxon>
        <taxon>Oscillatoriophycideae</taxon>
        <taxon>Oscillatoriales</taxon>
        <taxon>Oscillatoriaceae</taxon>
        <taxon>Oscillatoria</taxon>
    </lineage>
</organism>
<dbReference type="HOGENOM" id="CLU_197522_0_0_3"/>
<dbReference type="STRING" id="56110.Oscil6304_1408"/>
<dbReference type="Proteomes" id="UP000010367">
    <property type="component" value="Chromosome"/>
</dbReference>
<reference evidence="1 2" key="1">
    <citation type="submission" date="2012-06" db="EMBL/GenBank/DDBJ databases">
        <title>Finished chromosome of genome of Oscillatoria acuminata PCC 6304.</title>
        <authorList>
            <consortium name="US DOE Joint Genome Institute"/>
            <person name="Gugger M."/>
            <person name="Coursin T."/>
            <person name="Rippka R."/>
            <person name="Tandeau De Marsac N."/>
            <person name="Huntemann M."/>
            <person name="Wei C.-L."/>
            <person name="Han J."/>
            <person name="Detter J.C."/>
            <person name="Han C."/>
            <person name="Tapia R."/>
            <person name="Davenport K."/>
            <person name="Daligault H."/>
            <person name="Erkkila T."/>
            <person name="Gu W."/>
            <person name="Munk A.C.C."/>
            <person name="Teshima H."/>
            <person name="Xu Y."/>
            <person name="Chain P."/>
            <person name="Chen A."/>
            <person name="Krypides N."/>
            <person name="Mavromatis K."/>
            <person name="Markowitz V."/>
            <person name="Szeto E."/>
            <person name="Ivanova N."/>
            <person name="Mikhailova N."/>
            <person name="Ovchinnikova G."/>
            <person name="Pagani I."/>
            <person name="Pati A."/>
            <person name="Goodwin L."/>
            <person name="Peters L."/>
            <person name="Pitluck S."/>
            <person name="Woyke T."/>
            <person name="Kerfeld C."/>
        </authorList>
    </citation>
    <scope>NUCLEOTIDE SEQUENCE [LARGE SCALE GENOMIC DNA]</scope>
    <source>
        <strain evidence="1 2">PCC 6304</strain>
    </source>
</reference>
<dbReference type="AlphaFoldDB" id="K9TF02"/>
<dbReference type="InParanoid" id="K9TF02"/>
<proteinExistence type="predicted"/>
<name>K9TF02_9CYAN</name>